<keyword evidence="1" id="KW-0812">Transmembrane</keyword>
<evidence type="ECO:0000313" key="2">
    <source>
        <dbReference type="EMBL" id="MET3546337.1"/>
    </source>
</evidence>
<reference evidence="2 3" key="1">
    <citation type="submission" date="2024-06" db="EMBL/GenBank/DDBJ databases">
        <title>Genomic Encyclopedia of Type Strains, Phase IV (KMG-IV): sequencing the most valuable type-strain genomes for metagenomic binning, comparative biology and taxonomic classification.</title>
        <authorList>
            <person name="Goeker M."/>
        </authorList>
    </citation>
    <scope>NUCLEOTIDE SEQUENCE [LARGE SCALE GENOMIC DNA]</scope>
    <source>
        <strain evidence="2 3">DSM 17253</strain>
    </source>
</reference>
<dbReference type="RefSeq" id="WP_354497700.1">
    <property type="nucleotide sequence ID" value="NZ_JBEPLV010000003.1"/>
</dbReference>
<name>A0ABV2F3K4_9BACL</name>
<dbReference type="Proteomes" id="UP001549098">
    <property type="component" value="Unassembled WGS sequence"/>
</dbReference>
<keyword evidence="1" id="KW-0472">Membrane</keyword>
<feature type="transmembrane region" description="Helical" evidence="1">
    <location>
        <begin position="21"/>
        <end position="41"/>
    </location>
</feature>
<gene>
    <name evidence="2" type="ORF">ABID47_002953</name>
</gene>
<accession>A0ABV2F3K4</accession>
<feature type="transmembrane region" description="Helical" evidence="1">
    <location>
        <begin position="53"/>
        <end position="74"/>
    </location>
</feature>
<feature type="transmembrane region" description="Helical" evidence="1">
    <location>
        <begin position="124"/>
        <end position="147"/>
    </location>
</feature>
<organism evidence="2 3">
    <name type="scientific">Paenibacillus favisporus</name>
    <dbReference type="NCBI Taxonomy" id="221028"/>
    <lineage>
        <taxon>Bacteria</taxon>
        <taxon>Bacillati</taxon>
        <taxon>Bacillota</taxon>
        <taxon>Bacilli</taxon>
        <taxon>Bacillales</taxon>
        <taxon>Paenibacillaceae</taxon>
        <taxon>Paenibacillus</taxon>
    </lineage>
</organism>
<sequence length="304" mass="32260">MENYIRLALRGAGRLFAEEKLLAWLGVVGFVLAAGIAAYIGMFGPVVPPEGNVASAFSFNAAIGVFMLSIAMLLPLSGFKARARTAIRRVFVPIVVYAYAVETIQHFRGVNPRFSQSGSIIDTIAGTAFGLASFILIIVTTVVAVAFFRHKLLAARPLLILGIRYSFVTVTLSFAAGLWMIALNGRFTGAGGNIIVLHGLGFHALQVLPLLGWLLERSRAEARRAQLLLHTGSAAWIVSVAAVAIQTAAGRTIFEWSALPVVAAAGLLLCLASIAAAAGTELLKPRFAPAVPSFTDLEAVNKQF</sequence>
<evidence type="ECO:0000256" key="1">
    <source>
        <dbReference type="SAM" id="Phobius"/>
    </source>
</evidence>
<feature type="transmembrane region" description="Helical" evidence="1">
    <location>
        <begin position="257"/>
        <end position="278"/>
    </location>
</feature>
<keyword evidence="3" id="KW-1185">Reference proteome</keyword>
<feature type="transmembrane region" description="Helical" evidence="1">
    <location>
        <begin position="86"/>
        <end position="104"/>
    </location>
</feature>
<protein>
    <submittedName>
        <fullName evidence="2">Uncharacterized protein</fullName>
    </submittedName>
</protein>
<comment type="caution">
    <text evidence="2">The sequence shown here is derived from an EMBL/GenBank/DDBJ whole genome shotgun (WGS) entry which is preliminary data.</text>
</comment>
<evidence type="ECO:0000313" key="3">
    <source>
        <dbReference type="Proteomes" id="UP001549098"/>
    </source>
</evidence>
<dbReference type="EMBL" id="JBEPLV010000003">
    <property type="protein sequence ID" value="MET3546337.1"/>
    <property type="molecule type" value="Genomic_DNA"/>
</dbReference>
<keyword evidence="1" id="KW-1133">Transmembrane helix</keyword>
<feature type="transmembrane region" description="Helical" evidence="1">
    <location>
        <begin position="159"/>
        <end position="182"/>
    </location>
</feature>
<feature type="transmembrane region" description="Helical" evidence="1">
    <location>
        <begin position="227"/>
        <end position="245"/>
    </location>
</feature>
<proteinExistence type="predicted"/>
<feature type="transmembrane region" description="Helical" evidence="1">
    <location>
        <begin position="194"/>
        <end position="215"/>
    </location>
</feature>